<dbReference type="InterPro" id="IPR030395">
    <property type="entry name" value="GP_PDE_dom"/>
</dbReference>
<dbReference type="EMBL" id="QEAQ01000031">
    <property type="protein sequence ID" value="TPX58852.1"/>
    <property type="molecule type" value="Genomic_DNA"/>
</dbReference>
<evidence type="ECO:0000259" key="8">
    <source>
        <dbReference type="PROSITE" id="PS51704"/>
    </source>
</evidence>
<dbReference type="PANTHER" id="PTHR43620:SF7">
    <property type="entry name" value="GLYCEROPHOSPHODIESTER PHOSPHODIESTERASE GDPD5-RELATED"/>
    <property type="match status" value="1"/>
</dbReference>
<evidence type="ECO:0000256" key="2">
    <source>
        <dbReference type="ARBA" id="ARBA00012247"/>
    </source>
</evidence>
<accession>A0A507E4T9</accession>
<evidence type="ECO:0000313" key="9">
    <source>
        <dbReference type="EMBL" id="TPX58852.1"/>
    </source>
</evidence>
<dbReference type="SUPFAM" id="SSF51695">
    <property type="entry name" value="PLC-like phosphodiesterases"/>
    <property type="match status" value="1"/>
</dbReference>
<feature type="signal peptide" evidence="7">
    <location>
        <begin position="1"/>
        <end position="30"/>
    </location>
</feature>
<proteinExistence type="inferred from homology"/>
<dbReference type="GO" id="GO:0008889">
    <property type="term" value="F:glycerophosphodiester phosphodiesterase activity"/>
    <property type="evidence" value="ECO:0007669"/>
    <property type="project" value="UniProtKB-EC"/>
</dbReference>
<sequence length="465" mass="51987">MVRLSSSFRAPHLGVFSFVVLLVQACGVLARPTQIRVDATSVSTRKWNTIDGKPTRLIAHRGERAFSLPEHTLPSYHMAVWEHADYIEPDLVLTKDGQLVLYHDLTIKSSSDVAEHPEFADRMRNGTFSDPNGSGGNVTITNDWFIHDFTLAELKTLKLKVVGGGPKETSMRTPFFDGLFTIPTFQEYLDLIHADASKLGRGIGIIPEIKHPEWHNAHYPSDPHHMEDALLAALEANGYLQRRGGKLKTTTRPLRGFVGVQSFEAEAAKYIRKRSDVYIVQLVYAGAEMLTPKGLNEVAKYATSLGLWKQLADADALKDVYIYGTKETLARELGAPLPAEVDKLIKKNGGLIAPADLSEEIKKRGLEQTPYTFYSSYELPRTKDTTMTPLQNRKHELAYFMALGIDGLFVENIAEAVAARDEFAYCLNHPDMRAAGEMCQGVVNIRSAQGKRQLEVMRLRLVNRY</sequence>
<keyword evidence="4" id="KW-0319">Glycerol metabolism</keyword>
<evidence type="ECO:0000256" key="7">
    <source>
        <dbReference type="SAM" id="SignalP"/>
    </source>
</evidence>
<keyword evidence="3 7" id="KW-0732">Signal</keyword>
<dbReference type="PROSITE" id="PS51704">
    <property type="entry name" value="GP_PDE"/>
    <property type="match status" value="1"/>
</dbReference>
<keyword evidence="10" id="KW-1185">Reference proteome</keyword>
<dbReference type="Proteomes" id="UP000318582">
    <property type="component" value="Unassembled WGS sequence"/>
</dbReference>
<keyword evidence="5" id="KW-0378">Hydrolase</keyword>
<dbReference type="STRING" id="109895.A0A507E4T9"/>
<dbReference type="AlphaFoldDB" id="A0A507E4T9"/>
<evidence type="ECO:0000256" key="1">
    <source>
        <dbReference type="ARBA" id="ARBA00007277"/>
    </source>
</evidence>
<evidence type="ECO:0000313" key="10">
    <source>
        <dbReference type="Proteomes" id="UP000318582"/>
    </source>
</evidence>
<dbReference type="GO" id="GO:0006629">
    <property type="term" value="P:lipid metabolic process"/>
    <property type="evidence" value="ECO:0007669"/>
    <property type="project" value="InterPro"/>
</dbReference>
<dbReference type="Pfam" id="PF03009">
    <property type="entry name" value="GDPD"/>
    <property type="match status" value="1"/>
</dbReference>
<dbReference type="InterPro" id="IPR017946">
    <property type="entry name" value="PLC-like_Pdiesterase_TIM-brl"/>
</dbReference>
<evidence type="ECO:0000256" key="3">
    <source>
        <dbReference type="ARBA" id="ARBA00022729"/>
    </source>
</evidence>
<protein>
    <recommendedName>
        <fullName evidence="2">glycerophosphodiester phosphodiesterase</fullName>
        <ecNumber evidence="2">3.1.4.46</ecNumber>
    </recommendedName>
</protein>
<feature type="domain" description="GP-PDE" evidence="8">
    <location>
        <begin position="55"/>
        <end position="420"/>
    </location>
</feature>
<name>A0A507E4T9_9FUNG</name>
<feature type="chain" id="PRO_5021213643" description="glycerophosphodiester phosphodiesterase" evidence="7">
    <location>
        <begin position="31"/>
        <end position="465"/>
    </location>
</feature>
<organism evidence="9 10">
    <name type="scientific">Powellomyces hirtus</name>
    <dbReference type="NCBI Taxonomy" id="109895"/>
    <lineage>
        <taxon>Eukaryota</taxon>
        <taxon>Fungi</taxon>
        <taxon>Fungi incertae sedis</taxon>
        <taxon>Chytridiomycota</taxon>
        <taxon>Chytridiomycota incertae sedis</taxon>
        <taxon>Chytridiomycetes</taxon>
        <taxon>Spizellomycetales</taxon>
        <taxon>Powellomycetaceae</taxon>
        <taxon>Powellomyces</taxon>
    </lineage>
</organism>
<comment type="similarity">
    <text evidence="1">Belongs to the glycerophosphoryl diester phosphodiesterase family.</text>
</comment>
<dbReference type="PROSITE" id="PS51257">
    <property type="entry name" value="PROKAR_LIPOPROTEIN"/>
    <property type="match status" value="1"/>
</dbReference>
<evidence type="ECO:0000256" key="6">
    <source>
        <dbReference type="ARBA" id="ARBA00047512"/>
    </source>
</evidence>
<dbReference type="PANTHER" id="PTHR43620">
    <property type="entry name" value="GLYCEROPHOSPHORYL DIESTER PHOSPHODIESTERASE"/>
    <property type="match status" value="1"/>
</dbReference>
<comment type="caution">
    <text evidence="9">The sequence shown here is derived from an EMBL/GenBank/DDBJ whole genome shotgun (WGS) entry which is preliminary data.</text>
</comment>
<dbReference type="EC" id="3.1.4.46" evidence="2"/>
<dbReference type="Gene3D" id="3.20.20.190">
    <property type="entry name" value="Phosphatidylinositol (PI) phosphodiesterase"/>
    <property type="match status" value="1"/>
</dbReference>
<dbReference type="GO" id="GO:0006071">
    <property type="term" value="P:glycerol metabolic process"/>
    <property type="evidence" value="ECO:0007669"/>
    <property type="project" value="UniProtKB-KW"/>
</dbReference>
<reference evidence="9 10" key="1">
    <citation type="journal article" date="2019" name="Sci. Rep.">
        <title>Comparative genomics of chytrid fungi reveal insights into the obligate biotrophic and pathogenic lifestyle of Synchytrium endobioticum.</title>
        <authorList>
            <person name="van de Vossenberg B.T.L.H."/>
            <person name="Warris S."/>
            <person name="Nguyen H.D.T."/>
            <person name="van Gent-Pelzer M.P.E."/>
            <person name="Joly D.L."/>
            <person name="van de Geest H.C."/>
            <person name="Bonants P.J.M."/>
            <person name="Smith D.S."/>
            <person name="Levesque C.A."/>
            <person name="van der Lee T.A.J."/>
        </authorList>
    </citation>
    <scope>NUCLEOTIDE SEQUENCE [LARGE SCALE GENOMIC DNA]</scope>
    <source>
        <strain evidence="9 10">CBS 809.83</strain>
    </source>
</reference>
<evidence type="ECO:0000256" key="4">
    <source>
        <dbReference type="ARBA" id="ARBA00022798"/>
    </source>
</evidence>
<gene>
    <name evidence="9" type="ORF">PhCBS80983_g02823</name>
</gene>
<evidence type="ECO:0000256" key="5">
    <source>
        <dbReference type="ARBA" id="ARBA00022801"/>
    </source>
</evidence>
<comment type="catalytic activity">
    <reaction evidence="6">
        <text>a sn-glycero-3-phosphodiester + H2O = an alcohol + sn-glycerol 3-phosphate + H(+)</text>
        <dbReference type="Rhea" id="RHEA:12969"/>
        <dbReference type="ChEBI" id="CHEBI:15377"/>
        <dbReference type="ChEBI" id="CHEBI:15378"/>
        <dbReference type="ChEBI" id="CHEBI:30879"/>
        <dbReference type="ChEBI" id="CHEBI:57597"/>
        <dbReference type="ChEBI" id="CHEBI:83408"/>
        <dbReference type="EC" id="3.1.4.46"/>
    </reaction>
</comment>